<dbReference type="Proteomes" id="UP000006038">
    <property type="component" value="Chromosome 6"/>
</dbReference>
<sequence>MPLGSKRKLSSELISSNDQGEPSARKKLNFTEVPLDCDHAVVPIPVSDMHNEDLSRALITVPLVEDDVDAAPVDFGIVGVEGTLQLLPFIDNYVDYGPRAENPSHSDAVLASEEISSMDAIIERAFLETANKVLAEVLNGLDVTTLRDTMPALYLADAQALDNANRELAVQKGALHATVQEMASMDKLQADTLAEIAKLNTVLQDVEQKKDQLSQAWSAQDMKVKKLDDEVCDAEGKASKRIADLRAKTTDLTQEAERLFSSLDECHSDPN</sequence>
<proteinExistence type="predicted"/>
<dbReference type="AlphaFoldDB" id="J3MCE9"/>
<evidence type="ECO:0000256" key="1">
    <source>
        <dbReference type="SAM" id="MobiDB-lite"/>
    </source>
</evidence>
<dbReference type="HOGENOM" id="CLU_1028084_0_0_1"/>
<evidence type="ECO:0000313" key="2">
    <source>
        <dbReference type="EnsemblPlants" id="OB06G16930.1"/>
    </source>
</evidence>
<reference evidence="2" key="2">
    <citation type="submission" date="2013-04" db="UniProtKB">
        <authorList>
            <consortium name="EnsemblPlants"/>
        </authorList>
    </citation>
    <scope>IDENTIFICATION</scope>
</reference>
<name>J3MCE9_ORYBR</name>
<organism evidence="2">
    <name type="scientific">Oryza brachyantha</name>
    <name type="common">malo sina</name>
    <dbReference type="NCBI Taxonomy" id="4533"/>
    <lineage>
        <taxon>Eukaryota</taxon>
        <taxon>Viridiplantae</taxon>
        <taxon>Streptophyta</taxon>
        <taxon>Embryophyta</taxon>
        <taxon>Tracheophyta</taxon>
        <taxon>Spermatophyta</taxon>
        <taxon>Magnoliopsida</taxon>
        <taxon>Liliopsida</taxon>
        <taxon>Poales</taxon>
        <taxon>Poaceae</taxon>
        <taxon>BOP clade</taxon>
        <taxon>Oryzoideae</taxon>
        <taxon>Oryzeae</taxon>
        <taxon>Oryzinae</taxon>
        <taxon>Oryza</taxon>
    </lineage>
</organism>
<dbReference type="EnsemblPlants" id="OB06G16930.1">
    <property type="protein sequence ID" value="OB06G16930.1"/>
    <property type="gene ID" value="OB06G16930"/>
</dbReference>
<keyword evidence="3" id="KW-1185">Reference proteome</keyword>
<protein>
    <submittedName>
        <fullName evidence="2">Uncharacterized protein</fullName>
    </submittedName>
</protein>
<reference evidence="2" key="1">
    <citation type="journal article" date="2013" name="Nat. Commun.">
        <title>Whole-genome sequencing of Oryza brachyantha reveals mechanisms underlying Oryza genome evolution.</title>
        <authorList>
            <person name="Chen J."/>
            <person name="Huang Q."/>
            <person name="Gao D."/>
            <person name="Wang J."/>
            <person name="Lang Y."/>
            <person name="Liu T."/>
            <person name="Li B."/>
            <person name="Bai Z."/>
            <person name="Luis Goicoechea J."/>
            <person name="Liang C."/>
            <person name="Chen C."/>
            <person name="Zhang W."/>
            <person name="Sun S."/>
            <person name="Liao Y."/>
            <person name="Zhang X."/>
            <person name="Yang L."/>
            <person name="Song C."/>
            <person name="Wang M."/>
            <person name="Shi J."/>
            <person name="Liu G."/>
            <person name="Liu J."/>
            <person name="Zhou H."/>
            <person name="Zhou W."/>
            <person name="Yu Q."/>
            <person name="An N."/>
            <person name="Chen Y."/>
            <person name="Cai Q."/>
            <person name="Wang B."/>
            <person name="Liu B."/>
            <person name="Min J."/>
            <person name="Huang Y."/>
            <person name="Wu H."/>
            <person name="Li Z."/>
            <person name="Zhang Y."/>
            <person name="Yin Y."/>
            <person name="Song W."/>
            <person name="Jiang J."/>
            <person name="Jackson S.A."/>
            <person name="Wing R.A."/>
            <person name="Wang J."/>
            <person name="Chen M."/>
        </authorList>
    </citation>
    <scope>NUCLEOTIDE SEQUENCE [LARGE SCALE GENOMIC DNA]</scope>
    <source>
        <strain evidence="2">cv. IRGC 101232</strain>
    </source>
</reference>
<evidence type="ECO:0000313" key="3">
    <source>
        <dbReference type="Proteomes" id="UP000006038"/>
    </source>
</evidence>
<accession>J3MCE9</accession>
<feature type="region of interest" description="Disordered" evidence="1">
    <location>
        <begin position="1"/>
        <end position="24"/>
    </location>
</feature>
<dbReference type="Gramene" id="OB06G16930.1">
    <property type="protein sequence ID" value="OB06G16930.1"/>
    <property type="gene ID" value="OB06G16930"/>
</dbReference>